<name>A0ABP5PK16_9ACTN</name>
<sequence>MLEVALGIVLGLAGITVSVLLGRGQAREARRRKSIDRFMRTRRWLKTNEKLLAPVAARRHPDLPGADPNVPGFYRPEWLLEKPIPLDGVTFALLPEPPEPPPHLDAMKRLWPFDSTGRRLDSYSEAVTAHDRPAHWFNGTSYRLLDVTRTDAGHLRLSVCLMRYLNGFDSWGGLLHEAAERYRKTSGRDVGGPYRRRLGDPFDLRARHCAIGFSVLTVRRAPGGSTFFLHRRNECVASGNNVTSLIPAGEFQPSDDSRLAAGADLDLWRAMTREYAEELLGMEEARFRTGAPLDYAGESPFKELGQAYRRGAVRAYLLDVRLHPVSWKASLRIVCVFNARTFDRIFSGMVAKNAEGMLELPSPRRRATGSFQGWPLDEETVARCLADVTLVEGGRTCIARAWQHRHALGLVPSPSPTRRS</sequence>
<proteinExistence type="predicted"/>
<dbReference type="EMBL" id="BAAAQX010000023">
    <property type="protein sequence ID" value="GAA2211942.1"/>
    <property type="molecule type" value="Genomic_DNA"/>
</dbReference>
<accession>A0ABP5PK16</accession>
<organism evidence="1 2">
    <name type="scientific">Nonomuraea monospora</name>
    <dbReference type="NCBI Taxonomy" id="568818"/>
    <lineage>
        <taxon>Bacteria</taxon>
        <taxon>Bacillati</taxon>
        <taxon>Actinomycetota</taxon>
        <taxon>Actinomycetes</taxon>
        <taxon>Streptosporangiales</taxon>
        <taxon>Streptosporangiaceae</taxon>
        <taxon>Nonomuraea</taxon>
    </lineage>
</organism>
<evidence type="ECO:0000313" key="2">
    <source>
        <dbReference type="Proteomes" id="UP001499843"/>
    </source>
</evidence>
<evidence type="ECO:0000313" key="1">
    <source>
        <dbReference type="EMBL" id="GAA2211942.1"/>
    </source>
</evidence>
<evidence type="ECO:0008006" key="3">
    <source>
        <dbReference type="Google" id="ProtNLM"/>
    </source>
</evidence>
<protein>
    <recommendedName>
        <fullName evidence="3">Transcriptional regulator</fullName>
    </recommendedName>
</protein>
<dbReference type="Proteomes" id="UP001499843">
    <property type="component" value="Unassembled WGS sequence"/>
</dbReference>
<gene>
    <name evidence="1" type="ORF">GCM10009850_074030</name>
</gene>
<keyword evidence="2" id="KW-1185">Reference proteome</keyword>
<reference evidence="2" key="1">
    <citation type="journal article" date="2019" name="Int. J. Syst. Evol. Microbiol.">
        <title>The Global Catalogue of Microorganisms (GCM) 10K type strain sequencing project: providing services to taxonomists for standard genome sequencing and annotation.</title>
        <authorList>
            <consortium name="The Broad Institute Genomics Platform"/>
            <consortium name="The Broad Institute Genome Sequencing Center for Infectious Disease"/>
            <person name="Wu L."/>
            <person name="Ma J."/>
        </authorList>
    </citation>
    <scope>NUCLEOTIDE SEQUENCE [LARGE SCALE GENOMIC DNA]</scope>
    <source>
        <strain evidence="2">JCM 16114</strain>
    </source>
</reference>
<comment type="caution">
    <text evidence="1">The sequence shown here is derived from an EMBL/GenBank/DDBJ whole genome shotgun (WGS) entry which is preliminary data.</text>
</comment>